<dbReference type="AlphaFoldDB" id="A0A1E7ZB64"/>
<evidence type="ECO:0000313" key="2">
    <source>
        <dbReference type="EMBL" id="OFC70701.1"/>
    </source>
</evidence>
<evidence type="ECO:0000313" key="3">
    <source>
        <dbReference type="Proteomes" id="UP000175691"/>
    </source>
</evidence>
<sequence>MRRFLICLSCLLALPLQSAMLADDIRNQYLPGEYQTILVGDEDMPVFSGEPTTSLSRGVALIFTDTGYQGLTLNNARALAVKLNHRGWHTLVVPAATLGVDVSAPVSQTTEPSQPGEINEVAPAIIEASGATSMHPRAIAREAMIDPASNRSVVALLANAVFQHIETIPGFRLVISQGMSAAQLIALTSADILPPPDGMVVISPYWPQSEANGAIPAQLAATEFPILDLQFPINTQWTANSAAKQKLAATQALKLHYRNKALTTPLFQATNSSDTIFSRTLSKEIYGWVNHLGW</sequence>
<dbReference type="InterPro" id="IPR022529">
    <property type="entry name" value="DUF3530"/>
</dbReference>
<dbReference type="STRING" id="1656094.BFC18_11830"/>
<comment type="caution">
    <text evidence="2">The sequence shown here is derived from an EMBL/GenBank/DDBJ whole genome shotgun (WGS) entry which is preliminary data.</text>
</comment>
<proteinExistence type="predicted"/>
<feature type="chain" id="PRO_5009209608" description="DUF3530 domain-containing protein" evidence="1">
    <location>
        <begin position="23"/>
        <end position="294"/>
    </location>
</feature>
<evidence type="ECO:0000256" key="1">
    <source>
        <dbReference type="SAM" id="SignalP"/>
    </source>
</evidence>
<dbReference type="Pfam" id="PF12048">
    <property type="entry name" value="DUF3530"/>
    <property type="match status" value="1"/>
</dbReference>
<feature type="signal peptide" evidence="1">
    <location>
        <begin position="1"/>
        <end position="22"/>
    </location>
</feature>
<gene>
    <name evidence="2" type="ORF">BFC18_11830</name>
</gene>
<dbReference type="RefSeq" id="WP_139138994.1">
    <property type="nucleotide sequence ID" value="NZ_MDHN01000025.1"/>
</dbReference>
<reference evidence="2 3" key="1">
    <citation type="submission" date="2016-08" db="EMBL/GenBank/DDBJ databases">
        <authorList>
            <person name="Seilhamer J.J."/>
        </authorList>
    </citation>
    <scope>NUCLEOTIDE SEQUENCE [LARGE SCALE GENOMIC DNA]</scope>
    <source>
        <strain evidence="2 3">KCTC 42603</strain>
    </source>
</reference>
<dbReference type="EMBL" id="MDHN01000025">
    <property type="protein sequence ID" value="OFC70701.1"/>
    <property type="molecule type" value="Genomic_DNA"/>
</dbReference>
<organism evidence="2 3">
    <name type="scientific">Alteromonas confluentis</name>
    <dbReference type="NCBI Taxonomy" id="1656094"/>
    <lineage>
        <taxon>Bacteria</taxon>
        <taxon>Pseudomonadati</taxon>
        <taxon>Pseudomonadota</taxon>
        <taxon>Gammaproteobacteria</taxon>
        <taxon>Alteromonadales</taxon>
        <taxon>Alteromonadaceae</taxon>
        <taxon>Alteromonas/Salinimonas group</taxon>
        <taxon>Alteromonas</taxon>
    </lineage>
</organism>
<name>A0A1E7ZB64_9ALTE</name>
<dbReference type="OrthoDB" id="9776279at2"/>
<keyword evidence="1" id="KW-0732">Signal</keyword>
<accession>A0A1E7ZB64</accession>
<evidence type="ECO:0008006" key="4">
    <source>
        <dbReference type="Google" id="ProtNLM"/>
    </source>
</evidence>
<protein>
    <recommendedName>
        <fullName evidence="4">DUF3530 domain-containing protein</fullName>
    </recommendedName>
</protein>
<dbReference type="Proteomes" id="UP000175691">
    <property type="component" value="Unassembled WGS sequence"/>
</dbReference>
<keyword evidence="3" id="KW-1185">Reference proteome</keyword>